<evidence type="ECO:0000313" key="3">
    <source>
        <dbReference type="Proteomes" id="UP001208570"/>
    </source>
</evidence>
<proteinExistence type="predicted"/>
<keyword evidence="1" id="KW-0472">Membrane</keyword>
<keyword evidence="3" id="KW-1185">Reference proteome</keyword>
<organism evidence="2 3">
    <name type="scientific">Paralvinella palmiformis</name>
    <dbReference type="NCBI Taxonomy" id="53620"/>
    <lineage>
        <taxon>Eukaryota</taxon>
        <taxon>Metazoa</taxon>
        <taxon>Spiralia</taxon>
        <taxon>Lophotrochozoa</taxon>
        <taxon>Annelida</taxon>
        <taxon>Polychaeta</taxon>
        <taxon>Sedentaria</taxon>
        <taxon>Canalipalpata</taxon>
        <taxon>Terebellida</taxon>
        <taxon>Terebelliformia</taxon>
        <taxon>Alvinellidae</taxon>
        <taxon>Paralvinella</taxon>
    </lineage>
</organism>
<evidence type="ECO:0000313" key="2">
    <source>
        <dbReference type="EMBL" id="KAK2147173.1"/>
    </source>
</evidence>
<dbReference type="AlphaFoldDB" id="A0AAD9MWX8"/>
<feature type="transmembrane region" description="Helical" evidence="1">
    <location>
        <begin position="12"/>
        <end position="35"/>
    </location>
</feature>
<accession>A0AAD9MWX8</accession>
<dbReference type="Proteomes" id="UP001208570">
    <property type="component" value="Unassembled WGS sequence"/>
</dbReference>
<keyword evidence="1" id="KW-1133">Transmembrane helix</keyword>
<sequence length="171" mass="19510">MIGLYPASRTFFTMAAGIVLFSFARIAEGHLWASISRDPELVFTFLTFSNHMQLLFTGFLIKPGFFSIFKIIQVTCSSGYAFQILVVSQWKNIKYLQCESTYKIDHEHSNIDTRLNQDNSALCFHNGREVLESFGYDTDSIGYCFCIMILLTIVIEVLSYIALISKVKRAK</sequence>
<feature type="transmembrane region" description="Helical" evidence="1">
    <location>
        <begin position="41"/>
        <end position="61"/>
    </location>
</feature>
<gene>
    <name evidence="2" type="ORF">LSH36_566g01173</name>
</gene>
<keyword evidence="1" id="KW-0812">Transmembrane</keyword>
<evidence type="ECO:0000256" key="1">
    <source>
        <dbReference type="SAM" id="Phobius"/>
    </source>
</evidence>
<protein>
    <submittedName>
        <fullName evidence="2">Uncharacterized protein</fullName>
    </submittedName>
</protein>
<reference evidence="2" key="1">
    <citation type="journal article" date="2023" name="Mol. Biol. Evol.">
        <title>Third-Generation Sequencing Reveals the Adaptive Role of the Epigenome in Three Deep-Sea Polychaetes.</title>
        <authorList>
            <person name="Perez M."/>
            <person name="Aroh O."/>
            <person name="Sun Y."/>
            <person name="Lan Y."/>
            <person name="Juniper S.K."/>
            <person name="Young C.R."/>
            <person name="Angers B."/>
            <person name="Qian P.Y."/>
        </authorList>
    </citation>
    <scope>NUCLEOTIDE SEQUENCE</scope>
    <source>
        <strain evidence="2">P08H-3</strain>
    </source>
</reference>
<feature type="transmembrane region" description="Helical" evidence="1">
    <location>
        <begin position="140"/>
        <end position="163"/>
    </location>
</feature>
<comment type="caution">
    <text evidence="2">The sequence shown here is derived from an EMBL/GenBank/DDBJ whole genome shotgun (WGS) entry which is preliminary data.</text>
</comment>
<name>A0AAD9MWX8_9ANNE</name>
<dbReference type="EMBL" id="JAODUP010000566">
    <property type="protein sequence ID" value="KAK2147173.1"/>
    <property type="molecule type" value="Genomic_DNA"/>
</dbReference>
<feature type="transmembrane region" description="Helical" evidence="1">
    <location>
        <begin position="68"/>
        <end position="86"/>
    </location>
</feature>